<feature type="region of interest" description="Disordered" evidence="1">
    <location>
        <begin position="400"/>
        <end position="475"/>
    </location>
</feature>
<dbReference type="GO" id="GO:1990817">
    <property type="term" value="F:poly(A) RNA polymerase activity"/>
    <property type="evidence" value="ECO:0007669"/>
    <property type="project" value="InterPro"/>
</dbReference>
<dbReference type="SUPFAM" id="SSF81631">
    <property type="entry name" value="PAP/OAS1 substrate-binding domain"/>
    <property type="match status" value="1"/>
</dbReference>
<feature type="domain" description="Poly(A) RNA polymerase mitochondrial-like central palm" evidence="2">
    <location>
        <begin position="116"/>
        <end position="237"/>
    </location>
</feature>
<keyword evidence="4" id="KW-1185">Reference proteome</keyword>
<dbReference type="InterPro" id="IPR043519">
    <property type="entry name" value="NT_sf"/>
</dbReference>
<dbReference type="GO" id="GO:0005730">
    <property type="term" value="C:nucleolus"/>
    <property type="evidence" value="ECO:0007669"/>
    <property type="project" value="TreeGrafter"/>
</dbReference>
<dbReference type="Proteomes" id="UP001515480">
    <property type="component" value="Unassembled WGS sequence"/>
</dbReference>
<accession>A0AB34IC90</accession>
<name>A0AB34IC90_PRYPA</name>
<evidence type="ECO:0000256" key="1">
    <source>
        <dbReference type="SAM" id="MobiDB-lite"/>
    </source>
</evidence>
<comment type="caution">
    <text evidence="3">The sequence shown here is derived from an EMBL/GenBank/DDBJ whole genome shotgun (WGS) entry which is preliminary data.</text>
</comment>
<dbReference type="EMBL" id="JBGBPQ010000030">
    <property type="protein sequence ID" value="KAL1496087.1"/>
    <property type="molecule type" value="Genomic_DNA"/>
</dbReference>
<evidence type="ECO:0000259" key="2">
    <source>
        <dbReference type="Pfam" id="PF22600"/>
    </source>
</evidence>
<organism evidence="3 4">
    <name type="scientific">Prymnesium parvum</name>
    <name type="common">Toxic golden alga</name>
    <dbReference type="NCBI Taxonomy" id="97485"/>
    <lineage>
        <taxon>Eukaryota</taxon>
        <taxon>Haptista</taxon>
        <taxon>Haptophyta</taxon>
        <taxon>Prymnesiophyceae</taxon>
        <taxon>Prymnesiales</taxon>
        <taxon>Prymnesiaceae</taxon>
        <taxon>Prymnesium</taxon>
    </lineage>
</organism>
<dbReference type="CDD" id="cd05402">
    <property type="entry name" value="NT_PAP_TUTase"/>
    <property type="match status" value="1"/>
</dbReference>
<dbReference type="GO" id="GO:0031499">
    <property type="term" value="C:TRAMP complex"/>
    <property type="evidence" value="ECO:0007669"/>
    <property type="project" value="TreeGrafter"/>
</dbReference>
<dbReference type="GO" id="GO:0043634">
    <property type="term" value="P:polyadenylation-dependent ncRNA catabolic process"/>
    <property type="evidence" value="ECO:0007669"/>
    <property type="project" value="TreeGrafter"/>
</dbReference>
<dbReference type="Pfam" id="PF22600">
    <property type="entry name" value="MTPAP-like_central"/>
    <property type="match status" value="1"/>
</dbReference>
<protein>
    <recommendedName>
        <fullName evidence="2">Poly(A) RNA polymerase mitochondrial-like central palm domain-containing protein</fullName>
    </recommendedName>
</protein>
<sequence length="475" mass="52022">MARKRKRGAAPPAEADDALLELRRLLRSRYPAWARPPDEQQLASLYRESHGRRLSAAAFGLPSLRLLLARCLHAEPDEPPYLAPAPSDAADRQRRELYDALHWTAPPLVPPAPRLLHEQMLALAAAAHPDGAEYEARMGALDRLHALAVASLPAAAAPPLVLFGSSSTGLSLPGSDLDVSVRASGNGKRRLETLAKAVARAGIASPGTIKVIRHASVPILKFNDKASGVDVDVSIDSISTYCASSVFRATLQQHPHLRPLILTLKCFLRQRDLHETYTGGIGSYLLFLMAHAVIRRRATCGGSLDLGELLLAFFAEYEGRRSLVMTDEAAGHKEVGHKAYRFHVASAAFRRAKQLLAGGEGCLSDILLGWPAGGALLEREKIRDVYRSYKSAWERRAKQEAGSFKNAARDGREAQSAARVARRGIKKKRAARLPQPAWGVKQQPATDAGSAPMTRREKHKRPTDARRKRKNRKDL</sequence>
<feature type="compositionally biased region" description="Basic residues" evidence="1">
    <location>
        <begin position="420"/>
        <end position="431"/>
    </location>
</feature>
<dbReference type="AlphaFoldDB" id="A0AB34IC90"/>
<dbReference type="PANTHER" id="PTHR23092:SF15">
    <property type="entry name" value="INACTIVE NON-CANONICAL POLY(A) RNA POLYMERASE PROTEIN TRF4-2-RELATED"/>
    <property type="match status" value="1"/>
</dbReference>
<gene>
    <name evidence="3" type="ORF">AB1Y20_014714</name>
</gene>
<proteinExistence type="predicted"/>
<feature type="compositionally biased region" description="Basic residues" evidence="1">
    <location>
        <begin position="456"/>
        <end position="475"/>
    </location>
</feature>
<reference evidence="3 4" key="1">
    <citation type="journal article" date="2024" name="Science">
        <title>Giant polyketide synthase enzymes in the biosynthesis of giant marine polyether toxins.</title>
        <authorList>
            <person name="Fallon T.R."/>
            <person name="Shende V.V."/>
            <person name="Wierzbicki I.H."/>
            <person name="Pendleton A.L."/>
            <person name="Watervoot N.F."/>
            <person name="Auber R.P."/>
            <person name="Gonzalez D.J."/>
            <person name="Wisecaver J.H."/>
            <person name="Moore B.S."/>
        </authorList>
    </citation>
    <scope>NUCLEOTIDE SEQUENCE [LARGE SCALE GENOMIC DNA]</scope>
    <source>
        <strain evidence="3 4">12B1</strain>
    </source>
</reference>
<evidence type="ECO:0000313" key="4">
    <source>
        <dbReference type="Proteomes" id="UP001515480"/>
    </source>
</evidence>
<evidence type="ECO:0000313" key="3">
    <source>
        <dbReference type="EMBL" id="KAL1496087.1"/>
    </source>
</evidence>
<dbReference type="InterPro" id="IPR054708">
    <property type="entry name" value="MTPAP-like_central"/>
</dbReference>
<dbReference type="GO" id="GO:0031123">
    <property type="term" value="P:RNA 3'-end processing"/>
    <property type="evidence" value="ECO:0007669"/>
    <property type="project" value="TreeGrafter"/>
</dbReference>
<dbReference type="Gene3D" id="3.30.460.10">
    <property type="entry name" value="Beta Polymerase, domain 2"/>
    <property type="match status" value="1"/>
</dbReference>
<dbReference type="PANTHER" id="PTHR23092">
    <property type="entry name" value="POLY(A) RNA POLYMERASE"/>
    <property type="match status" value="1"/>
</dbReference>
<dbReference type="SUPFAM" id="SSF81301">
    <property type="entry name" value="Nucleotidyltransferase"/>
    <property type="match status" value="1"/>
</dbReference>
<dbReference type="InterPro" id="IPR045862">
    <property type="entry name" value="Trf4-like"/>
</dbReference>
<dbReference type="GO" id="GO:0003729">
    <property type="term" value="F:mRNA binding"/>
    <property type="evidence" value="ECO:0007669"/>
    <property type="project" value="TreeGrafter"/>
</dbReference>
<dbReference type="Gene3D" id="1.10.1410.10">
    <property type="match status" value="1"/>
</dbReference>